<dbReference type="GO" id="GO:0043093">
    <property type="term" value="P:FtsZ-dependent cytokinesis"/>
    <property type="evidence" value="ECO:0007669"/>
    <property type="project" value="UniProtKB-UniRule"/>
</dbReference>
<dbReference type="EMBL" id="JACHHX010000005">
    <property type="protein sequence ID" value="MBB5015138.1"/>
    <property type="molecule type" value="Genomic_DNA"/>
</dbReference>
<feature type="signal peptide" evidence="1">
    <location>
        <begin position="1"/>
        <end position="24"/>
    </location>
</feature>
<feature type="compositionally biased region" description="Low complexity" evidence="3">
    <location>
        <begin position="116"/>
        <end position="132"/>
    </location>
</feature>
<dbReference type="NCBIfam" id="TIGR02795">
    <property type="entry name" value="tol_pal_ybgF"/>
    <property type="match status" value="1"/>
</dbReference>
<dbReference type="SUPFAM" id="SSF48452">
    <property type="entry name" value="TPR-like"/>
    <property type="match status" value="1"/>
</dbReference>
<feature type="coiled-coil region" evidence="1">
    <location>
        <begin position="49"/>
        <end position="90"/>
    </location>
</feature>
<accession>A0A7W8DDF4</accession>
<dbReference type="InterPro" id="IPR014162">
    <property type="entry name" value="CpoB_C"/>
</dbReference>
<evidence type="ECO:0000256" key="1">
    <source>
        <dbReference type="HAMAP-Rule" id="MF_02066"/>
    </source>
</evidence>
<feature type="domain" description="YbgF trimerisation" evidence="4">
    <location>
        <begin position="29"/>
        <end position="104"/>
    </location>
</feature>
<evidence type="ECO:0000313" key="5">
    <source>
        <dbReference type="EMBL" id="MBB5015138.1"/>
    </source>
</evidence>
<dbReference type="Pfam" id="PF13174">
    <property type="entry name" value="TPR_6"/>
    <property type="match status" value="1"/>
</dbReference>
<dbReference type="GO" id="GO:0070206">
    <property type="term" value="P:protein trimerization"/>
    <property type="evidence" value="ECO:0007669"/>
    <property type="project" value="InterPro"/>
</dbReference>
<dbReference type="InterPro" id="IPR034706">
    <property type="entry name" value="CpoB"/>
</dbReference>
<dbReference type="Proteomes" id="UP000519004">
    <property type="component" value="Unassembled WGS sequence"/>
</dbReference>
<reference evidence="5 6" key="1">
    <citation type="submission" date="2020-08" db="EMBL/GenBank/DDBJ databases">
        <title>Genomic Encyclopedia of Type Strains, Phase IV (KMG-IV): sequencing the most valuable type-strain genomes for metagenomic binning, comparative biology and taxonomic classification.</title>
        <authorList>
            <person name="Goeker M."/>
        </authorList>
    </citation>
    <scope>NUCLEOTIDE SEQUENCE [LARGE SCALE GENOMIC DNA]</scope>
    <source>
        <strain evidence="5 6">DSM 25897</strain>
    </source>
</reference>
<dbReference type="AlphaFoldDB" id="A0A7W8DDF4"/>
<feature type="region of interest" description="Disordered" evidence="3">
    <location>
        <begin position="102"/>
        <end position="132"/>
    </location>
</feature>
<keyword evidence="1" id="KW-0574">Periplasm</keyword>
<keyword evidence="2" id="KW-0802">TPR repeat</keyword>
<dbReference type="RefSeq" id="WP_183947707.1">
    <property type="nucleotide sequence ID" value="NZ_JACHHX010000005.1"/>
</dbReference>
<organism evidence="5 6">
    <name type="scientific">Rehaibacterium terrae</name>
    <dbReference type="NCBI Taxonomy" id="1341696"/>
    <lineage>
        <taxon>Bacteria</taxon>
        <taxon>Pseudomonadati</taxon>
        <taxon>Pseudomonadota</taxon>
        <taxon>Gammaproteobacteria</taxon>
        <taxon>Lysobacterales</taxon>
        <taxon>Lysobacteraceae</taxon>
        <taxon>Rehaibacterium</taxon>
    </lineage>
</organism>
<dbReference type="GO" id="GO:0030288">
    <property type="term" value="C:outer membrane-bounded periplasmic space"/>
    <property type="evidence" value="ECO:0007669"/>
    <property type="project" value="UniProtKB-UniRule"/>
</dbReference>
<proteinExistence type="inferred from homology"/>
<dbReference type="Pfam" id="PF13432">
    <property type="entry name" value="TPR_16"/>
    <property type="match status" value="1"/>
</dbReference>
<feature type="chain" id="PRO_5031653504" description="Cell division coordinator CpoB" evidence="1">
    <location>
        <begin position="25"/>
        <end position="262"/>
    </location>
</feature>
<comment type="function">
    <text evidence="1">Mediates coordination of peptidoglycan synthesis and outer membrane constriction during cell division.</text>
</comment>
<protein>
    <recommendedName>
        <fullName evidence="1">Cell division coordinator CpoB</fullName>
    </recommendedName>
</protein>
<comment type="subcellular location">
    <subcellularLocation>
        <location evidence="1">Periplasm</location>
    </subcellularLocation>
</comment>
<dbReference type="SMART" id="SM00028">
    <property type="entry name" value="TPR"/>
    <property type="match status" value="2"/>
</dbReference>
<dbReference type="Pfam" id="PF16331">
    <property type="entry name" value="TolA_bind_tri"/>
    <property type="match status" value="1"/>
</dbReference>
<name>A0A7W8DDF4_9GAMM</name>
<keyword evidence="1" id="KW-0132">Cell division</keyword>
<evidence type="ECO:0000256" key="3">
    <source>
        <dbReference type="SAM" id="MobiDB-lite"/>
    </source>
</evidence>
<evidence type="ECO:0000256" key="2">
    <source>
        <dbReference type="PROSITE-ProRule" id="PRU00339"/>
    </source>
</evidence>
<sequence length="262" mass="29317" precursor="true">MIRAGITRALIVAAALLAAAPVLAQTRTSLADRVARLEQLQAQQGSGQNLELLNQLTDLRAEIQALRGQVEQLQFENEQLRQRNREQYIDLDSRIGRLEQGAVAAASQPPSEAPLPAQEAAVPADAPARPADPVSERAAYEAAFDALKNGQYAESARRFQRFIQDFPDGEYAPNAWYWLGESYYVTQNYDVALESFQSLLQKFPDSNKAPDALLKLGYCQYELRQWAEAEATLNRVIERYPDTTVARLAQGRLRALALERRQ</sequence>
<dbReference type="InterPro" id="IPR019734">
    <property type="entry name" value="TPR_rpt"/>
</dbReference>
<dbReference type="PROSITE" id="PS50005">
    <property type="entry name" value="TPR"/>
    <property type="match status" value="2"/>
</dbReference>
<comment type="similarity">
    <text evidence="1">Belongs to the CpoB family.</text>
</comment>
<keyword evidence="1" id="KW-0732">Signal</keyword>
<dbReference type="Gene3D" id="1.20.5.110">
    <property type="match status" value="1"/>
</dbReference>
<dbReference type="HAMAP" id="MF_02066">
    <property type="entry name" value="CpoB"/>
    <property type="match status" value="1"/>
</dbReference>
<evidence type="ECO:0000313" key="6">
    <source>
        <dbReference type="Proteomes" id="UP000519004"/>
    </source>
</evidence>
<feature type="repeat" description="TPR" evidence="2">
    <location>
        <begin position="173"/>
        <end position="206"/>
    </location>
</feature>
<comment type="caution">
    <text evidence="5">The sequence shown here is derived from an EMBL/GenBank/DDBJ whole genome shotgun (WGS) entry which is preliminary data.</text>
</comment>
<dbReference type="InterPro" id="IPR011990">
    <property type="entry name" value="TPR-like_helical_dom_sf"/>
</dbReference>
<keyword evidence="1" id="KW-0175">Coiled coil</keyword>
<feature type="repeat" description="TPR" evidence="2">
    <location>
        <begin position="210"/>
        <end position="243"/>
    </location>
</feature>
<evidence type="ECO:0000259" key="4">
    <source>
        <dbReference type="Pfam" id="PF16331"/>
    </source>
</evidence>
<dbReference type="InterPro" id="IPR032519">
    <property type="entry name" value="YbgF_tri"/>
</dbReference>
<dbReference type="Gene3D" id="1.25.40.10">
    <property type="entry name" value="Tetratricopeptide repeat domain"/>
    <property type="match status" value="1"/>
</dbReference>
<keyword evidence="6" id="KW-1185">Reference proteome</keyword>
<gene>
    <name evidence="1" type="primary">cpoB</name>
    <name evidence="5" type="ORF">HNQ58_001019</name>
</gene>
<keyword evidence="1" id="KW-0131">Cell cycle</keyword>